<accession>A0AAW9RX37</accession>
<dbReference type="AlphaFoldDB" id="A0AAW9RX37"/>
<reference evidence="1 2" key="1">
    <citation type="submission" date="2024-02" db="EMBL/GenBank/DDBJ databases">
        <title>Genome analysis and characterization of Microbaculum marinisediminis sp. nov., isolated from marine sediment.</title>
        <authorList>
            <person name="Du Z.-J."/>
            <person name="Ye Y.-Q."/>
            <person name="Zhang Z.-R."/>
            <person name="Yuan S.-M."/>
            <person name="Zhang X.-Y."/>
        </authorList>
    </citation>
    <scope>NUCLEOTIDE SEQUENCE [LARGE SCALE GENOMIC DNA]</scope>
    <source>
        <strain evidence="1 2">SDUM1044001</strain>
    </source>
</reference>
<sequence length="86" mass="9733">MNTRLFPSDAELVGVVMMATPAERQRRYRELRKAGFCVLPVKIDEFALTEALIEAGRLGAWDEDDRVAIAEAIEQLLADWIVERDA</sequence>
<keyword evidence="2" id="KW-1185">Reference proteome</keyword>
<proteinExistence type="predicted"/>
<comment type="caution">
    <text evidence="1">The sequence shown here is derived from an EMBL/GenBank/DDBJ whole genome shotgun (WGS) entry which is preliminary data.</text>
</comment>
<evidence type="ECO:0000313" key="2">
    <source>
        <dbReference type="Proteomes" id="UP001378188"/>
    </source>
</evidence>
<dbReference type="RefSeq" id="WP_340331155.1">
    <property type="nucleotide sequence ID" value="NZ_JAZHOF010000007.1"/>
</dbReference>
<organism evidence="1 2">
    <name type="scientific">Microbaculum marinum</name>
    <dbReference type="NCBI Taxonomy" id="1764581"/>
    <lineage>
        <taxon>Bacteria</taxon>
        <taxon>Pseudomonadati</taxon>
        <taxon>Pseudomonadota</taxon>
        <taxon>Alphaproteobacteria</taxon>
        <taxon>Hyphomicrobiales</taxon>
        <taxon>Tepidamorphaceae</taxon>
        <taxon>Microbaculum</taxon>
    </lineage>
</organism>
<evidence type="ECO:0000313" key="1">
    <source>
        <dbReference type="EMBL" id="MEJ8573465.1"/>
    </source>
</evidence>
<gene>
    <name evidence="1" type="ORF">V3328_18390</name>
</gene>
<dbReference type="Proteomes" id="UP001378188">
    <property type="component" value="Unassembled WGS sequence"/>
</dbReference>
<name>A0AAW9RX37_9HYPH</name>
<protein>
    <submittedName>
        <fullName evidence="1">Uncharacterized protein</fullName>
    </submittedName>
</protein>
<dbReference type="EMBL" id="JAZHOF010000007">
    <property type="protein sequence ID" value="MEJ8573465.1"/>
    <property type="molecule type" value="Genomic_DNA"/>
</dbReference>